<dbReference type="RefSeq" id="XP_008074446.1">
    <property type="nucleotide sequence ID" value="XM_008076255.1"/>
</dbReference>
<dbReference type="InterPro" id="IPR038357">
    <property type="entry name" value="KEN_sf"/>
</dbReference>
<evidence type="ECO:0000256" key="1">
    <source>
        <dbReference type="ARBA" id="ARBA00022729"/>
    </source>
</evidence>
<feature type="domain" description="KEN" evidence="5">
    <location>
        <begin position="722"/>
        <end position="850"/>
    </location>
</feature>
<gene>
    <name evidence="6" type="ORF">VCUG_01427</name>
</gene>
<evidence type="ECO:0000256" key="2">
    <source>
        <dbReference type="ARBA" id="ARBA00022741"/>
    </source>
</evidence>
<keyword evidence="6" id="KW-0418">Kinase</keyword>
<dbReference type="GO" id="GO:0006397">
    <property type="term" value="P:mRNA processing"/>
    <property type="evidence" value="ECO:0007669"/>
    <property type="project" value="InterPro"/>
</dbReference>
<feature type="domain" description="Protein kinase" evidence="4">
    <location>
        <begin position="331"/>
        <end position="719"/>
    </location>
</feature>
<keyword evidence="1" id="KW-0732">Signal</keyword>
<dbReference type="OMA" id="INQPFLY"/>
<dbReference type="GO" id="GO:0051082">
    <property type="term" value="F:unfolded protein binding"/>
    <property type="evidence" value="ECO:0007669"/>
    <property type="project" value="TreeGrafter"/>
</dbReference>
<dbReference type="Proteomes" id="UP000011081">
    <property type="component" value="Unassembled WGS sequence"/>
</dbReference>
<dbReference type="SMART" id="SM00220">
    <property type="entry name" value="S_TKc"/>
    <property type="match status" value="1"/>
</dbReference>
<dbReference type="GO" id="GO:0070059">
    <property type="term" value="P:intrinsic apoptotic signaling pathway in response to endoplasmic reticulum stress"/>
    <property type="evidence" value="ECO:0007669"/>
    <property type="project" value="TreeGrafter"/>
</dbReference>
<dbReference type="InterPro" id="IPR010513">
    <property type="entry name" value="KEN_dom"/>
</dbReference>
<dbReference type="InParanoid" id="L2GTS4"/>
<dbReference type="HOGENOM" id="CLU_331265_0_0_1"/>
<dbReference type="PROSITE" id="PS51392">
    <property type="entry name" value="KEN"/>
    <property type="match status" value="1"/>
</dbReference>
<dbReference type="SUPFAM" id="SSF56112">
    <property type="entry name" value="Protein kinase-like (PK-like)"/>
    <property type="match status" value="1"/>
</dbReference>
<dbReference type="Gene3D" id="1.20.1440.180">
    <property type="entry name" value="KEN domain"/>
    <property type="match status" value="1"/>
</dbReference>
<dbReference type="VEuPathDB" id="MicrosporidiaDB:VCUG_01427"/>
<evidence type="ECO:0000313" key="6">
    <source>
        <dbReference type="EMBL" id="ELA47066.1"/>
    </source>
</evidence>
<dbReference type="AlphaFoldDB" id="L2GTS4"/>
<dbReference type="STRING" id="948595.L2GTS4"/>
<dbReference type="GO" id="GO:0004674">
    <property type="term" value="F:protein serine/threonine kinase activity"/>
    <property type="evidence" value="ECO:0007669"/>
    <property type="project" value="InterPro"/>
</dbReference>
<reference evidence="7" key="1">
    <citation type="submission" date="2011-03" db="EMBL/GenBank/DDBJ databases">
        <title>The genome sequence of Vavraia culicis strain floridensis.</title>
        <authorList>
            <consortium name="The Broad Institute Genome Sequencing Platform"/>
            <person name="Cuomo C."/>
            <person name="Becnel J."/>
            <person name="Sanscrainte N."/>
            <person name="Young S.K."/>
            <person name="Zeng Q."/>
            <person name="Gargeya S."/>
            <person name="Fitzgerald M."/>
            <person name="Haas B."/>
            <person name="Abouelleil A."/>
            <person name="Alvarado L."/>
            <person name="Arachchi H.M."/>
            <person name="Berlin A."/>
            <person name="Chapman S.B."/>
            <person name="Gearin G."/>
            <person name="Goldberg J."/>
            <person name="Griggs A."/>
            <person name="Gujja S."/>
            <person name="Hansen M."/>
            <person name="Heiman D."/>
            <person name="Howarth C."/>
            <person name="Larimer J."/>
            <person name="Lui A."/>
            <person name="MacDonald P.J.P."/>
            <person name="McCowen C."/>
            <person name="Montmayeur A."/>
            <person name="Murphy C."/>
            <person name="Neiman D."/>
            <person name="Pearson M."/>
            <person name="Priest M."/>
            <person name="Roberts A."/>
            <person name="Saif S."/>
            <person name="Shea T."/>
            <person name="Sisk P."/>
            <person name="Stolte C."/>
            <person name="Sykes S."/>
            <person name="Wortman J."/>
            <person name="Nusbaum C."/>
            <person name="Birren B."/>
        </authorList>
    </citation>
    <scope>NUCLEOTIDE SEQUENCE [LARGE SCALE GENOMIC DNA]</scope>
    <source>
        <strain evidence="7">floridensis</strain>
    </source>
</reference>
<dbReference type="EMBL" id="GL877425">
    <property type="protein sequence ID" value="ELA47066.1"/>
    <property type="molecule type" value="Genomic_DNA"/>
</dbReference>
<dbReference type="SMART" id="SM00580">
    <property type="entry name" value="PUG"/>
    <property type="match status" value="1"/>
</dbReference>
<dbReference type="InterPro" id="IPR011009">
    <property type="entry name" value="Kinase-like_dom_sf"/>
</dbReference>
<dbReference type="PROSITE" id="PS50011">
    <property type="entry name" value="PROTEIN_KINASE_DOM"/>
    <property type="match status" value="1"/>
</dbReference>
<sequence length="850" mass="98666">MFFLLLMKYVRGIYVFETFNNNLIFVDETVNEQWSFSISSMVDEYDNRGVGMGVLGSNSELAYLMKNEIDHNITDHASDSSISAKKEENYGNVGDAGMLTGNKGELNTLVRKTEIINANDEMKDIADQNNEDDTDVRSNTPSILMKATNTLSKIEDYTDGKVCAKIKEKIDSFGFTETGKIYCIENKCIMYLAPRLSDIINQPFLYKNVLITASKRNISYDIRTSGTTLYVIIGVLYVRLMDVNSRYTRILKFYNICAPFFSVEKGVKVLYDVFEDGPNRFTVYEPIKNVYKLENFKKAYFFRKILREAPDMNDRVCTDLKILAILMTTVFIVVLFLRRENHVKVKRVLRVDKGVKYASGVFNRRNVLVKIHNKKDIRYCNELHIMKMLDMPCFIKYTYREERKHEFLLVVEDCGKSLQERIDEEAKVLPNSTNHSITHDNTFTISETVSNEANTRNDDAELGDDALYEQDASNTYASVHSPGVSEFESTVRHTKADTCKFSENVKDWLSLFLKLVRVVHELHAKNIAHCNLTFVNIFVKNDEVFIGNFEECFFDQEHVQTSRTNDESHVANIVNTNDNLVDNEHTDNTENVSNGYKKRIEGYVDVLRYPNEHKLEFGLGTENFRAPEIIRYNSFDEPLDMEKCKKADVFSLAVMLHTTVFGHHPFNKDNYAIEDNVVHDNYSLNSNVKGPLLDLMHHMLKNDYKERLGIGSVERHPAFWDNEKTYNFYATLSDILENKSDTSYKIFCRLERNKSKVFAGNWANMLDKVIRDELIMHRIYNFNGLKGLLRVIRNKGRHYQELASEIRHIYKSFPDGFVEYFKVRFPNLLMVCYYSGKVAATEELLRNFYR</sequence>
<dbReference type="InterPro" id="IPR045133">
    <property type="entry name" value="IRE1/2-like"/>
</dbReference>
<protein>
    <submittedName>
        <fullName evidence="6">IRE protein kinase</fullName>
    </submittedName>
</protein>
<dbReference type="GO" id="GO:0005524">
    <property type="term" value="F:ATP binding"/>
    <property type="evidence" value="ECO:0007669"/>
    <property type="project" value="UniProtKB-KW"/>
</dbReference>
<dbReference type="InterPro" id="IPR000719">
    <property type="entry name" value="Prot_kinase_dom"/>
</dbReference>
<dbReference type="Gene3D" id="1.10.510.10">
    <property type="entry name" value="Transferase(Phosphotransferase) domain 1"/>
    <property type="match status" value="1"/>
</dbReference>
<keyword evidence="7" id="KW-1185">Reference proteome</keyword>
<dbReference type="GeneID" id="19879305"/>
<dbReference type="GO" id="GO:0004521">
    <property type="term" value="F:RNA endonuclease activity"/>
    <property type="evidence" value="ECO:0007669"/>
    <property type="project" value="InterPro"/>
</dbReference>
<accession>L2GTS4</accession>
<evidence type="ECO:0000313" key="7">
    <source>
        <dbReference type="Proteomes" id="UP000011081"/>
    </source>
</evidence>
<dbReference type="OrthoDB" id="63989at2759"/>
<dbReference type="Pfam" id="PF00069">
    <property type="entry name" value="Pkinase"/>
    <property type="match status" value="1"/>
</dbReference>
<keyword evidence="2" id="KW-0547">Nucleotide-binding</keyword>
<name>L2GTS4_VAVCU</name>
<organism evidence="6 7">
    <name type="scientific">Vavraia culicis (isolate floridensis)</name>
    <name type="common">Microsporidian parasite</name>
    <dbReference type="NCBI Taxonomy" id="948595"/>
    <lineage>
        <taxon>Eukaryota</taxon>
        <taxon>Fungi</taxon>
        <taxon>Fungi incertae sedis</taxon>
        <taxon>Microsporidia</taxon>
        <taxon>Pleistophoridae</taxon>
        <taxon>Vavraia</taxon>
    </lineage>
</organism>
<evidence type="ECO:0000256" key="3">
    <source>
        <dbReference type="ARBA" id="ARBA00022840"/>
    </source>
</evidence>
<evidence type="ECO:0000259" key="4">
    <source>
        <dbReference type="PROSITE" id="PS50011"/>
    </source>
</evidence>
<keyword evidence="6" id="KW-0808">Transferase</keyword>
<dbReference type="PANTHER" id="PTHR13954:SF6">
    <property type="entry name" value="NON-SPECIFIC SERINE_THREONINE PROTEIN KINASE"/>
    <property type="match status" value="1"/>
</dbReference>
<evidence type="ECO:0000259" key="5">
    <source>
        <dbReference type="PROSITE" id="PS51392"/>
    </source>
</evidence>
<dbReference type="GO" id="GO:1990604">
    <property type="term" value="C:IRE1-TRAF2-ASK1 complex"/>
    <property type="evidence" value="ECO:0007669"/>
    <property type="project" value="TreeGrafter"/>
</dbReference>
<dbReference type="Pfam" id="PF06479">
    <property type="entry name" value="Ribonuc_2-5A"/>
    <property type="match status" value="1"/>
</dbReference>
<dbReference type="GO" id="GO:0036498">
    <property type="term" value="P:IRE1-mediated unfolded protein response"/>
    <property type="evidence" value="ECO:0007669"/>
    <property type="project" value="TreeGrafter"/>
</dbReference>
<proteinExistence type="predicted"/>
<dbReference type="PANTHER" id="PTHR13954">
    <property type="entry name" value="IRE1-RELATED"/>
    <property type="match status" value="1"/>
</dbReference>
<keyword evidence="3" id="KW-0067">ATP-binding</keyword>